<name>A0A1T4NDT6_9FIRM</name>
<proteinExistence type="predicted"/>
<feature type="transmembrane region" description="Helical" evidence="2">
    <location>
        <begin position="20"/>
        <end position="42"/>
    </location>
</feature>
<evidence type="ECO:0000313" key="4">
    <source>
        <dbReference type="Proteomes" id="UP000189857"/>
    </source>
</evidence>
<organism evidence="3 4">
    <name type="scientific">Eubacterium ruminantium</name>
    <dbReference type="NCBI Taxonomy" id="42322"/>
    <lineage>
        <taxon>Bacteria</taxon>
        <taxon>Bacillati</taxon>
        <taxon>Bacillota</taxon>
        <taxon>Clostridia</taxon>
        <taxon>Eubacteriales</taxon>
        <taxon>Eubacteriaceae</taxon>
        <taxon>Eubacterium</taxon>
    </lineage>
</organism>
<gene>
    <name evidence="3" type="ORF">SAMN02745110_01544</name>
</gene>
<feature type="compositionally biased region" description="Low complexity" evidence="1">
    <location>
        <begin position="288"/>
        <end position="312"/>
    </location>
</feature>
<evidence type="ECO:0000256" key="2">
    <source>
        <dbReference type="SAM" id="Phobius"/>
    </source>
</evidence>
<dbReference type="Proteomes" id="UP000189857">
    <property type="component" value="Unassembled WGS sequence"/>
</dbReference>
<dbReference type="EMBL" id="FUXA01000009">
    <property type="protein sequence ID" value="SJZ77275.1"/>
    <property type="molecule type" value="Genomic_DNA"/>
</dbReference>
<accession>A0A1T4NDT6</accession>
<keyword evidence="2" id="KW-1133">Transmembrane helix</keyword>
<keyword evidence="4" id="KW-1185">Reference proteome</keyword>
<evidence type="ECO:0000256" key="1">
    <source>
        <dbReference type="SAM" id="MobiDB-lite"/>
    </source>
</evidence>
<dbReference type="RefSeq" id="WP_078787389.1">
    <property type="nucleotide sequence ID" value="NZ_FMTO01000008.1"/>
</dbReference>
<sequence>MEDEKDKDDDNAIMVIDPKIIKLASVFLLSLILLIFACIAWFTMSRETESEGVQMASQGMNYEIVSLSDGNNGLYYDDYHSLVKSSDAMVWQMTAESNMDNYEIAQSGSGSNESGSDEEEEIEYGIHPGSQGVISFYVIPKIAHINLDFRFEIIGYVASEDEDTGEIEMTKLDSTAGPARYLNGHILLFEQRTKIGNTYTYSKPILSNEDMLRVMESKSYTGIGTRNQVDIYWVWPNTLSNIVDATSCEKMVVIETPFTSGNDYSAIVTNVETYPEYYLKMDGENSINGSGTNTGNSSGTNTGNSSGSSNGSGTTGPGEVTRAVIARDYDIYGDYYDQADNDIGMGVNFILLKMSVSENSTSSSGSGE</sequence>
<protein>
    <submittedName>
        <fullName evidence="3">Uncharacterized protein</fullName>
    </submittedName>
</protein>
<feature type="region of interest" description="Disordered" evidence="1">
    <location>
        <begin position="288"/>
        <end position="319"/>
    </location>
</feature>
<keyword evidence="2" id="KW-0812">Transmembrane</keyword>
<keyword evidence="2" id="KW-0472">Membrane</keyword>
<reference evidence="3 4" key="1">
    <citation type="submission" date="2017-02" db="EMBL/GenBank/DDBJ databases">
        <authorList>
            <person name="Peterson S.W."/>
        </authorList>
    </citation>
    <scope>NUCLEOTIDE SEQUENCE [LARGE SCALE GENOMIC DNA]</scope>
    <source>
        <strain evidence="3 4">ATCC 17233</strain>
    </source>
</reference>
<evidence type="ECO:0000313" key="3">
    <source>
        <dbReference type="EMBL" id="SJZ77275.1"/>
    </source>
</evidence>
<dbReference type="AlphaFoldDB" id="A0A1T4NDT6"/>
<dbReference type="OrthoDB" id="1975003at2"/>